<reference evidence="3 4" key="1">
    <citation type="journal article" date="2019" name="Int. J. Syst. Evol. Microbiol.">
        <title>The Global Catalogue of Microorganisms (GCM) 10K type strain sequencing project: providing services to taxonomists for standard genome sequencing and annotation.</title>
        <authorList>
            <consortium name="The Broad Institute Genomics Platform"/>
            <consortium name="The Broad Institute Genome Sequencing Center for Infectious Disease"/>
            <person name="Wu L."/>
            <person name="Ma J."/>
        </authorList>
    </citation>
    <scope>NUCLEOTIDE SEQUENCE [LARGE SCALE GENOMIC DNA]</scope>
    <source>
        <strain evidence="3 4">JCM 10696</strain>
    </source>
</reference>
<keyword evidence="4" id="KW-1185">Reference proteome</keyword>
<sequence length="194" mass="21163">MRRIGVGAIVAAGLAAALLDVVLCLVLLGDVMRAEGVGLLAWMATLVLSGCFLVAVAIVLLHCAADWGWCRPGWGFGLLYLLVVVEELRDRGGAYGSPLPMIIVFAYLTTIPFQFAVWARRTAARPARAERRRPPLQWRPPPLPHLRGRLRWPLPVRRTLARLAGGADAQQSRSAALAEESPSARGWNSVANRR</sequence>
<gene>
    <name evidence="3" type="ORF">GCM10009550_75360</name>
</gene>
<evidence type="ECO:0000256" key="2">
    <source>
        <dbReference type="SAM" id="Phobius"/>
    </source>
</evidence>
<feature type="transmembrane region" description="Helical" evidence="2">
    <location>
        <begin position="97"/>
        <end position="118"/>
    </location>
</feature>
<comment type="caution">
    <text evidence="3">The sequence shown here is derived from an EMBL/GenBank/DDBJ whole genome shotgun (WGS) entry which is preliminary data.</text>
</comment>
<dbReference type="EMBL" id="BAAAHH010000061">
    <property type="protein sequence ID" value="GAA0969056.1"/>
    <property type="molecule type" value="Genomic_DNA"/>
</dbReference>
<keyword evidence="2" id="KW-0472">Membrane</keyword>
<feature type="transmembrane region" description="Helical" evidence="2">
    <location>
        <begin position="40"/>
        <end position="61"/>
    </location>
</feature>
<feature type="region of interest" description="Disordered" evidence="1">
    <location>
        <begin position="165"/>
        <end position="194"/>
    </location>
</feature>
<evidence type="ECO:0000313" key="3">
    <source>
        <dbReference type="EMBL" id="GAA0969056.1"/>
    </source>
</evidence>
<protein>
    <recommendedName>
        <fullName evidence="5">Integral membrane protein</fullName>
    </recommendedName>
</protein>
<proteinExistence type="predicted"/>
<evidence type="ECO:0000313" key="4">
    <source>
        <dbReference type="Proteomes" id="UP001500665"/>
    </source>
</evidence>
<name>A0ABN1S0L5_9ACTN</name>
<evidence type="ECO:0008006" key="5">
    <source>
        <dbReference type="Google" id="ProtNLM"/>
    </source>
</evidence>
<organism evidence="3 4">
    <name type="scientific">Actinocorallia libanotica</name>
    <dbReference type="NCBI Taxonomy" id="46162"/>
    <lineage>
        <taxon>Bacteria</taxon>
        <taxon>Bacillati</taxon>
        <taxon>Actinomycetota</taxon>
        <taxon>Actinomycetes</taxon>
        <taxon>Streptosporangiales</taxon>
        <taxon>Thermomonosporaceae</taxon>
        <taxon>Actinocorallia</taxon>
    </lineage>
</organism>
<keyword evidence="2" id="KW-1133">Transmembrane helix</keyword>
<dbReference type="Proteomes" id="UP001500665">
    <property type="component" value="Unassembled WGS sequence"/>
</dbReference>
<keyword evidence="2" id="KW-0812">Transmembrane</keyword>
<accession>A0ABN1S0L5</accession>
<feature type="transmembrane region" description="Helical" evidence="2">
    <location>
        <begin position="68"/>
        <end position="85"/>
    </location>
</feature>
<evidence type="ECO:0000256" key="1">
    <source>
        <dbReference type="SAM" id="MobiDB-lite"/>
    </source>
</evidence>